<reference evidence="2" key="1">
    <citation type="submission" date="2022-10" db="EMBL/GenBank/DDBJ databases">
        <title>The WGS of Solirubrobacter ginsenosidimutans DSM 21036.</title>
        <authorList>
            <person name="Jiang Z."/>
        </authorList>
    </citation>
    <scope>NUCLEOTIDE SEQUENCE</scope>
    <source>
        <strain evidence="2">DSM 21036</strain>
    </source>
</reference>
<organism evidence="2 3">
    <name type="scientific">Solirubrobacter ginsenosidimutans</name>
    <dbReference type="NCBI Taxonomy" id="490573"/>
    <lineage>
        <taxon>Bacteria</taxon>
        <taxon>Bacillati</taxon>
        <taxon>Actinomycetota</taxon>
        <taxon>Thermoleophilia</taxon>
        <taxon>Solirubrobacterales</taxon>
        <taxon>Solirubrobacteraceae</taxon>
        <taxon>Solirubrobacter</taxon>
    </lineage>
</organism>
<evidence type="ECO:0000313" key="2">
    <source>
        <dbReference type="EMBL" id="MDA0167172.1"/>
    </source>
</evidence>
<dbReference type="InterPro" id="IPR000073">
    <property type="entry name" value="AB_hydrolase_1"/>
</dbReference>
<keyword evidence="3" id="KW-1185">Reference proteome</keyword>
<accession>A0A9X3N2N4</accession>
<dbReference type="EMBL" id="JAPDOD010000091">
    <property type="protein sequence ID" value="MDA0167172.1"/>
    <property type="molecule type" value="Genomic_DNA"/>
</dbReference>
<dbReference type="PANTHER" id="PTHR43798:SF33">
    <property type="entry name" value="HYDROLASE, PUTATIVE (AFU_ORTHOLOGUE AFUA_2G14860)-RELATED"/>
    <property type="match status" value="1"/>
</dbReference>
<dbReference type="Gene3D" id="3.40.50.1820">
    <property type="entry name" value="alpha/beta hydrolase"/>
    <property type="match status" value="1"/>
</dbReference>
<dbReference type="AlphaFoldDB" id="A0A9X3N2N4"/>
<sequence>MTVLFLHGVAGSRRTYDWLPDAIAGQAVMRVDFRGHGAAARTPGAYLIRDYANDAVEVLREIGPAFVVGHSLGGVAAWWAAQLVPELVLGAVLEDPPLYLGSAEGHASNGAIPHFRHLHEISPAWQAEGVAEPVAAQRLAEEAYGPDPSRSMRSVATSEALAARAYALLHLDPSVLDTVIDGTLLAATDVAAPMTVPMTIIAADDALGAAFTSAHEARLSLSHPHVSVERVRGAGHSIHDERAHRDTYLAEVTAFLAKRTST</sequence>
<dbReference type="GO" id="GO:0016787">
    <property type="term" value="F:hydrolase activity"/>
    <property type="evidence" value="ECO:0007669"/>
    <property type="project" value="UniProtKB-KW"/>
</dbReference>
<comment type="caution">
    <text evidence="2">The sequence shown here is derived from an EMBL/GenBank/DDBJ whole genome shotgun (WGS) entry which is preliminary data.</text>
</comment>
<gene>
    <name evidence="2" type="ORF">OM076_43330</name>
</gene>
<dbReference type="RefSeq" id="WP_270046422.1">
    <property type="nucleotide sequence ID" value="NZ_JAPDOD010000091.1"/>
</dbReference>
<feature type="domain" description="AB hydrolase-1" evidence="1">
    <location>
        <begin position="3"/>
        <end position="244"/>
    </location>
</feature>
<dbReference type="Proteomes" id="UP001149140">
    <property type="component" value="Unassembled WGS sequence"/>
</dbReference>
<dbReference type="PANTHER" id="PTHR43798">
    <property type="entry name" value="MONOACYLGLYCEROL LIPASE"/>
    <property type="match status" value="1"/>
</dbReference>
<keyword evidence="2" id="KW-0378">Hydrolase</keyword>
<dbReference type="InterPro" id="IPR029058">
    <property type="entry name" value="AB_hydrolase_fold"/>
</dbReference>
<dbReference type="SUPFAM" id="SSF53474">
    <property type="entry name" value="alpha/beta-Hydrolases"/>
    <property type="match status" value="1"/>
</dbReference>
<dbReference type="Pfam" id="PF12697">
    <property type="entry name" value="Abhydrolase_6"/>
    <property type="match status" value="1"/>
</dbReference>
<dbReference type="GO" id="GO:0016020">
    <property type="term" value="C:membrane"/>
    <property type="evidence" value="ECO:0007669"/>
    <property type="project" value="TreeGrafter"/>
</dbReference>
<protein>
    <submittedName>
        <fullName evidence="2">Alpha/beta hydrolase</fullName>
    </submittedName>
</protein>
<name>A0A9X3N2N4_9ACTN</name>
<evidence type="ECO:0000313" key="3">
    <source>
        <dbReference type="Proteomes" id="UP001149140"/>
    </source>
</evidence>
<proteinExistence type="predicted"/>
<evidence type="ECO:0000259" key="1">
    <source>
        <dbReference type="Pfam" id="PF12697"/>
    </source>
</evidence>
<dbReference type="InterPro" id="IPR050266">
    <property type="entry name" value="AB_hydrolase_sf"/>
</dbReference>